<evidence type="ECO:0000256" key="5">
    <source>
        <dbReference type="ARBA" id="ARBA00023136"/>
    </source>
</evidence>
<feature type="region of interest" description="Disordered" evidence="6">
    <location>
        <begin position="1"/>
        <end position="36"/>
    </location>
</feature>
<dbReference type="PANTHER" id="PTHR14624">
    <property type="entry name" value="DFG10 PROTEIN"/>
    <property type="match status" value="1"/>
</dbReference>
<accession>A0AAN9XQZ8</accession>
<dbReference type="PANTHER" id="PTHR14624:SF0">
    <property type="entry name" value="POLYPRENOL REDUCTASE"/>
    <property type="match status" value="1"/>
</dbReference>
<dbReference type="EMBL" id="JAYMYS010000002">
    <property type="protein sequence ID" value="KAK7404394.1"/>
    <property type="molecule type" value="Genomic_DNA"/>
</dbReference>
<comment type="pathway">
    <text evidence="2">Protein modification; protein glycosylation.</text>
</comment>
<evidence type="ECO:0000256" key="4">
    <source>
        <dbReference type="ARBA" id="ARBA00022989"/>
    </source>
</evidence>
<dbReference type="GO" id="GO:0003865">
    <property type="term" value="F:3-oxo-5-alpha-steroid 4-dehydrogenase activity"/>
    <property type="evidence" value="ECO:0007669"/>
    <property type="project" value="TreeGrafter"/>
</dbReference>
<evidence type="ECO:0000256" key="6">
    <source>
        <dbReference type="SAM" id="MobiDB-lite"/>
    </source>
</evidence>
<dbReference type="InterPro" id="IPR039698">
    <property type="entry name" value="Dfg10/SRD5A3"/>
</dbReference>
<reference evidence="8 9" key="1">
    <citation type="submission" date="2024-01" db="EMBL/GenBank/DDBJ databases">
        <title>The genomes of 5 underutilized Papilionoideae crops provide insights into root nodulation and disease resistanc.</title>
        <authorList>
            <person name="Jiang F."/>
        </authorList>
    </citation>
    <scope>NUCLEOTIDE SEQUENCE [LARGE SCALE GENOMIC DNA]</scope>
    <source>
        <strain evidence="8">DUOXIRENSHENG_FW03</strain>
        <tissue evidence="8">Leaves</tissue>
    </source>
</reference>
<dbReference type="InterPro" id="IPR001104">
    <property type="entry name" value="3-oxo-5_a-steroid_4-DH_C"/>
</dbReference>
<proteinExistence type="predicted"/>
<dbReference type="GO" id="GO:0006488">
    <property type="term" value="P:dolichol-linked oligosaccharide biosynthetic process"/>
    <property type="evidence" value="ECO:0007669"/>
    <property type="project" value="InterPro"/>
</dbReference>
<sequence>MPHSAVGRIPPHSTQPTIHKSLPLSPPSRRLDHSDHESTSSLALRAVAAAIPASFEPYSPTPPSLPLFTQLNFDCIEGFSTSAALNVTVQFAIEPCISGMSFYIGAPLLLCGDCTVEVYNFLANLATEFIVKGKNQMQVTELEFWQFLTPLFKLGWKHWIGAAVFLWGWIHQRQCHKILDSLRHSREADEYVIPHGDWFDIVSSPHYLSEIVANLSFAAVETHSWYRQKFEDYPNSRFAIIPFIM</sequence>
<keyword evidence="9" id="KW-1185">Reference proteome</keyword>
<gene>
    <name evidence="8" type="ORF">VNO78_05263</name>
</gene>
<evidence type="ECO:0000256" key="2">
    <source>
        <dbReference type="ARBA" id="ARBA00004922"/>
    </source>
</evidence>
<evidence type="ECO:0000256" key="3">
    <source>
        <dbReference type="ARBA" id="ARBA00022692"/>
    </source>
</evidence>
<comment type="caution">
    <text evidence="8">The sequence shown here is derived from an EMBL/GenBank/DDBJ whole genome shotgun (WGS) entry which is preliminary data.</text>
</comment>
<dbReference type="Proteomes" id="UP001386955">
    <property type="component" value="Unassembled WGS sequence"/>
</dbReference>
<evidence type="ECO:0000259" key="7">
    <source>
        <dbReference type="Pfam" id="PF02544"/>
    </source>
</evidence>
<feature type="domain" description="3-oxo-5-alpha-steroid 4-dehydrogenase C-terminal" evidence="7">
    <location>
        <begin position="155"/>
        <end position="218"/>
    </location>
</feature>
<dbReference type="GO" id="GO:0005783">
    <property type="term" value="C:endoplasmic reticulum"/>
    <property type="evidence" value="ECO:0007669"/>
    <property type="project" value="TreeGrafter"/>
</dbReference>
<evidence type="ECO:0000313" key="8">
    <source>
        <dbReference type="EMBL" id="KAK7404394.1"/>
    </source>
</evidence>
<keyword evidence="5" id="KW-0472">Membrane</keyword>
<keyword evidence="3" id="KW-0812">Transmembrane</keyword>
<protein>
    <recommendedName>
        <fullName evidence="7">3-oxo-5-alpha-steroid 4-dehydrogenase C-terminal domain-containing protein</fullName>
    </recommendedName>
</protein>
<evidence type="ECO:0000313" key="9">
    <source>
        <dbReference type="Proteomes" id="UP001386955"/>
    </source>
</evidence>
<dbReference type="GO" id="GO:0016095">
    <property type="term" value="P:polyprenol catabolic process"/>
    <property type="evidence" value="ECO:0007669"/>
    <property type="project" value="TreeGrafter"/>
</dbReference>
<evidence type="ECO:0000256" key="1">
    <source>
        <dbReference type="ARBA" id="ARBA00004127"/>
    </source>
</evidence>
<comment type="subcellular location">
    <subcellularLocation>
        <location evidence="1">Endomembrane system</location>
        <topology evidence="1">Multi-pass membrane protein</topology>
    </subcellularLocation>
</comment>
<dbReference type="Pfam" id="PF02544">
    <property type="entry name" value="Steroid_dh"/>
    <property type="match status" value="1"/>
</dbReference>
<organism evidence="8 9">
    <name type="scientific">Psophocarpus tetragonolobus</name>
    <name type="common">Winged bean</name>
    <name type="synonym">Dolichos tetragonolobus</name>
    <dbReference type="NCBI Taxonomy" id="3891"/>
    <lineage>
        <taxon>Eukaryota</taxon>
        <taxon>Viridiplantae</taxon>
        <taxon>Streptophyta</taxon>
        <taxon>Embryophyta</taxon>
        <taxon>Tracheophyta</taxon>
        <taxon>Spermatophyta</taxon>
        <taxon>Magnoliopsida</taxon>
        <taxon>eudicotyledons</taxon>
        <taxon>Gunneridae</taxon>
        <taxon>Pentapetalae</taxon>
        <taxon>rosids</taxon>
        <taxon>fabids</taxon>
        <taxon>Fabales</taxon>
        <taxon>Fabaceae</taxon>
        <taxon>Papilionoideae</taxon>
        <taxon>50 kb inversion clade</taxon>
        <taxon>NPAAA clade</taxon>
        <taxon>indigoferoid/millettioid clade</taxon>
        <taxon>Phaseoleae</taxon>
        <taxon>Psophocarpus</taxon>
    </lineage>
</organism>
<dbReference type="PROSITE" id="PS50244">
    <property type="entry name" value="S5A_REDUCTASE"/>
    <property type="match status" value="1"/>
</dbReference>
<name>A0AAN9XQZ8_PSOTE</name>
<dbReference type="AlphaFoldDB" id="A0AAN9XQZ8"/>
<keyword evidence="4" id="KW-1133">Transmembrane helix</keyword>